<feature type="region of interest" description="Disordered" evidence="1">
    <location>
        <begin position="1"/>
        <end position="29"/>
    </location>
</feature>
<sequence length="472" mass="53465">MPQFRRKQKRRRGHADEAPGRKGSSGADGYDDSPAYYQMGWKGGFTVADGREEVLQLWMRFDKEQQLDILDVTPQEVETVLVQNAIVFCDEYGRNETTDSESVIASYLSSPELMTPTRVQFIDAVTRYNGQIDTVHNPLHWAVLKVFDMHLCKQWTVQNLEFRMALMGCFWTWWAGSHWRWMWKIAMCLLLWGAATFKYSWLVSCRAVFLCLFDEVDPEFINHRFNDLFIGISLSVLGAFNDTSWYPEVFCLIPYLLGFYQSLVKAGNDVRCVAWLRRSTSYVCLGLMVLVSFKASWFALIGLLFVFHWDIAMLGVAVLCMGAYYGVKLLMLLYDVCRAIPMLQAGCVLMTIIAFLIQLKGLKFSILWTVLMLFCGAVAVPAELLTEEAAASSSLPHLDPVRKALMAIFWLAHVVFAIVLTVANIARVTWALLGHHPLLAGQYLVYSVTYLFKMFTTNPHLHQGDAAGAGAG</sequence>
<keyword evidence="2" id="KW-0472">Membrane</keyword>
<keyword evidence="2" id="KW-0812">Transmembrane</keyword>
<feature type="transmembrane region" description="Helical" evidence="2">
    <location>
        <begin position="283"/>
        <end position="305"/>
    </location>
</feature>
<dbReference type="Proteomes" id="UP000041254">
    <property type="component" value="Unassembled WGS sequence"/>
</dbReference>
<feature type="transmembrane region" description="Helical" evidence="2">
    <location>
        <begin position="311"/>
        <end position="327"/>
    </location>
</feature>
<evidence type="ECO:0000313" key="3">
    <source>
        <dbReference type="EMBL" id="CEL94745.1"/>
    </source>
</evidence>
<dbReference type="InParanoid" id="A0A0G4EGW2"/>
<feature type="transmembrane region" description="Helical" evidence="2">
    <location>
        <begin position="405"/>
        <end position="426"/>
    </location>
</feature>
<accession>A0A0G4EGW2</accession>
<proteinExistence type="predicted"/>
<evidence type="ECO:0000256" key="1">
    <source>
        <dbReference type="SAM" id="MobiDB-lite"/>
    </source>
</evidence>
<gene>
    <name evidence="3" type="ORF">Vbra_11679</name>
</gene>
<organism evidence="3 4">
    <name type="scientific">Vitrella brassicaformis (strain CCMP3155)</name>
    <dbReference type="NCBI Taxonomy" id="1169540"/>
    <lineage>
        <taxon>Eukaryota</taxon>
        <taxon>Sar</taxon>
        <taxon>Alveolata</taxon>
        <taxon>Colpodellida</taxon>
        <taxon>Vitrellaceae</taxon>
        <taxon>Vitrella</taxon>
    </lineage>
</organism>
<reference evidence="3 4" key="1">
    <citation type="submission" date="2014-11" db="EMBL/GenBank/DDBJ databases">
        <authorList>
            <person name="Zhu J."/>
            <person name="Qi W."/>
            <person name="Song R."/>
        </authorList>
    </citation>
    <scope>NUCLEOTIDE SEQUENCE [LARGE SCALE GENOMIC DNA]</scope>
</reference>
<protein>
    <submittedName>
        <fullName evidence="3">Uncharacterized protein</fullName>
    </submittedName>
</protein>
<keyword evidence="4" id="KW-1185">Reference proteome</keyword>
<dbReference type="EMBL" id="CDMY01000226">
    <property type="protein sequence ID" value="CEL94745.1"/>
    <property type="molecule type" value="Genomic_DNA"/>
</dbReference>
<dbReference type="VEuPathDB" id="CryptoDB:Vbra_11679"/>
<name>A0A0G4EGW2_VITBC</name>
<evidence type="ECO:0000313" key="4">
    <source>
        <dbReference type="Proteomes" id="UP000041254"/>
    </source>
</evidence>
<feature type="transmembrane region" description="Helical" evidence="2">
    <location>
        <begin position="365"/>
        <end position="385"/>
    </location>
</feature>
<feature type="transmembrane region" description="Helical" evidence="2">
    <location>
        <begin position="339"/>
        <end position="359"/>
    </location>
</feature>
<feature type="transmembrane region" description="Helical" evidence="2">
    <location>
        <begin position="181"/>
        <end position="201"/>
    </location>
</feature>
<keyword evidence="2" id="KW-1133">Transmembrane helix</keyword>
<dbReference type="OMA" id="AANTIMI"/>
<feature type="transmembrane region" description="Helical" evidence="2">
    <location>
        <begin position="245"/>
        <end position="263"/>
    </location>
</feature>
<evidence type="ECO:0000256" key="2">
    <source>
        <dbReference type="SAM" id="Phobius"/>
    </source>
</evidence>
<feature type="compositionally biased region" description="Basic residues" evidence="1">
    <location>
        <begin position="1"/>
        <end position="13"/>
    </location>
</feature>
<dbReference type="AlphaFoldDB" id="A0A0G4EGW2"/>